<evidence type="ECO:0000256" key="6">
    <source>
        <dbReference type="ARBA" id="ARBA00022837"/>
    </source>
</evidence>
<dbReference type="Gene3D" id="2.60.40.60">
    <property type="entry name" value="Cadherins"/>
    <property type="match status" value="17"/>
</dbReference>
<protein>
    <submittedName>
        <fullName evidence="16">Cadherin domain-containing protein</fullName>
    </submittedName>
</protein>
<keyword evidence="4" id="KW-0732">Signal</keyword>
<keyword evidence="3 13" id="KW-0812">Transmembrane</keyword>
<dbReference type="PANTHER" id="PTHR24025">
    <property type="entry name" value="DESMOGLEIN FAMILY MEMBER"/>
    <property type="match status" value="1"/>
</dbReference>
<name>A0A0N5AIL5_9BILA</name>
<evidence type="ECO:0000256" key="7">
    <source>
        <dbReference type="ARBA" id="ARBA00022889"/>
    </source>
</evidence>
<feature type="domain" description="Cadherin" evidence="14">
    <location>
        <begin position="400"/>
        <end position="502"/>
    </location>
</feature>
<feature type="domain" description="Cadherin" evidence="14">
    <location>
        <begin position="87"/>
        <end position="196"/>
    </location>
</feature>
<feature type="domain" description="Cadherin" evidence="14">
    <location>
        <begin position="1515"/>
        <end position="1616"/>
    </location>
</feature>
<keyword evidence="6 12" id="KW-0106">Calcium</keyword>
<keyword evidence="9 13" id="KW-0472">Membrane</keyword>
<keyword evidence="8 13" id="KW-1133">Transmembrane helix</keyword>
<dbReference type="InterPro" id="IPR020894">
    <property type="entry name" value="Cadherin_CS"/>
</dbReference>
<dbReference type="GO" id="GO:0005509">
    <property type="term" value="F:calcium ion binding"/>
    <property type="evidence" value="ECO:0007669"/>
    <property type="project" value="UniProtKB-UniRule"/>
</dbReference>
<evidence type="ECO:0000313" key="15">
    <source>
        <dbReference type="Proteomes" id="UP000046393"/>
    </source>
</evidence>
<accession>A0A0N5AIL5</accession>
<keyword evidence="2" id="KW-0245">EGF-like domain</keyword>
<keyword evidence="5" id="KW-0677">Repeat</keyword>
<evidence type="ECO:0000256" key="9">
    <source>
        <dbReference type="ARBA" id="ARBA00023136"/>
    </source>
</evidence>
<dbReference type="GO" id="GO:0005911">
    <property type="term" value="C:cell-cell junction"/>
    <property type="evidence" value="ECO:0007669"/>
    <property type="project" value="TreeGrafter"/>
</dbReference>
<dbReference type="FunFam" id="2.60.40.60:FF:000116">
    <property type="entry name" value="Dachsous cadherin-related 2"/>
    <property type="match status" value="1"/>
</dbReference>
<feature type="domain" description="Cadherin" evidence="14">
    <location>
        <begin position="1418"/>
        <end position="1514"/>
    </location>
</feature>
<feature type="domain" description="Cadherin" evidence="14">
    <location>
        <begin position="794"/>
        <end position="899"/>
    </location>
</feature>
<dbReference type="FunFam" id="2.60.40.60:FF:000081">
    <property type="entry name" value="protocadherin Fat 4"/>
    <property type="match status" value="1"/>
</dbReference>
<keyword evidence="10" id="KW-1015">Disulfide bond</keyword>
<evidence type="ECO:0000256" key="5">
    <source>
        <dbReference type="ARBA" id="ARBA00022737"/>
    </source>
</evidence>
<dbReference type="SMART" id="SM00112">
    <property type="entry name" value="CA"/>
    <property type="match status" value="17"/>
</dbReference>
<evidence type="ECO:0000256" key="12">
    <source>
        <dbReference type="PROSITE-ProRule" id="PRU00043"/>
    </source>
</evidence>
<dbReference type="Pfam" id="PF00028">
    <property type="entry name" value="Cadherin"/>
    <property type="match status" value="14"/>
</dbReference>
<organism evidence="15 16">
    <name type="scientific">Syphacia muris</name>
    <dbReference type="NCBI Taxonomy" id="451379"/>
    <lineage>
        <taxon>Eukaryota</taxon>
        <taxon>Metazoa</taxon>
        <taxon>Ecdysozoa</taxon>
        <taxon>Nematoda</taxon>
        <taxon>Chromadorea</taxon>
        <taxon>Rhabditida</taxon>
        <taxon>Spirurina</taxon>
        <taxon>Oxyuridomorpha</taxon>
        <taxon>Oxyuroidea</taxon>
        <taxon>Oxyuridae</taxon>
        <taxon>Syphacia</taxon>
    </lineage>
</organism>
<evidence type="ECO:0000256" key="4">
    <source>
        <dbReference type="ARBA" id="ARBA00022729"/>
    </source>
</evidence>
<feature type="domain" description="Cadherin" evidence="14">
    <location>
        <begin position="1617"/>
        <end position="1714"/>
    </location>
</feature>
<dbReference type="FunFam" id="2.60.40.60:FF:000020">
    <property type="entry name" value="Dachsous cadherin-related 1b"/>
    <property type="match status" value="1"/>
</dbReference>
<dbReference type="WBParaSite" id="SMUV_0000426601-mRNA-1">
    <property type="protein sequence ID" value="SMUV_0000426601-mRNA-1"/>
    <property type="gene ID" value="SMUV_0000426601"/>
</dbReference>
<evidence type="ECO:0000256" key="11">
    <source>
        <dbReference type="ARBA" id="ARBA00023180"/>
    </source>
</evidence>
<keyword evidence="15" id="KW-1185">Reference proteome</keyword>
<feature type="domain" description="Cadherin" evidence="14">
    <location>
        <begin position="1306"/>
        <end position="1418"/>
    </location>
</feature>
<dbReference type="STRING" id="451379.A0A0N5AIL5"/>
<evidence type="ECO:0000256" key="1">
    <source>
        <dbReference type="ARBA" id="ARBA00004370"/>
    </source>
</evidence>
<feature type="domain" description="Cadherin" evidence="14">
    <location>
        <begin position="295"/>
        <end position="399"/>
    </location>
</feature>
<dbReference type="GO" id="GO:0009887">
    <property type="term" value="P:animal organ morphogenesis"/>
    <property type="evidence" value="ECO:0007669"/>
    <property type="project" value="UniProtKB-ARBA"/>
</dbReference>
<dbReference type="InterPro" id="IPR015919">
    <property type="entry name" value="Cadherin-like_sf"/>
</dbReference>
<sequence>MKRTDTVLATKTCGGISGLRYSLRESTAETFNIDEKRGKICVVKQLDYEKISKYQLTVAAHDQYGHVGYSLVNLYIDDVNDNSPYFSPSQYNASVQEDVAPGTVVAMLSAKDADQGAFGQAKFCYIDACIMFLIVNGAHDDFYIDSNTGYLYTKRILTRSRYEINIQAKDGGGLVSDEMAKIRVTVVSPRISVPQFTSLFYKFLISEDVLPGIAIGNVEAIGPYPIKYNIYSTDAHDLFSVEPHTGRILVARMLDGDKFRSVLLNIQAMMEGGGANYTQVIINMADVNDNDPVFAMERVEVNVPEDFQTYRPFFAVQATDADVGQNGEVTYFIVSCHPHCPISLRPLTGELTLTANLDFESVRNYEIVIRAKDKGVPPRSNDITVIVNVFDVNDNPPVFESQHYTLEVPEDMQLMTEVLTVKATDIDLGENGRIRYVLADDNSDFGIHASSGKIFLKNPLDREKQSFYNYTVMAIDFGQPHLSSNVTLDITVLDINDNSPKCVTSSTLTFNDNTEVGDVFGHVRAVDPDAGINGTVTYRLQNTDANFDVNNKGEVSIKRKVHQMESIKNYRLSVIASDSGVESRSSVCQVKIAFEHVRSKVFFHEPINRYIRIPDNCLRNCRILTLNASNVYRWDIEVNDISAFFQIEQNVLLTSNDFDPSYFEKNRHLTVTAYDVDGRKRSSTFFIRPILSALHSNKSTTTFIKINRSAPIGTKIGSIGREEKEVYWTLLNETSDFVLHEASSALYLSSNLMDNDENTFVLNVLRTAGPEYLSQKYVVLIEVVPENIHHPEFEQCPVVISVSEDIIVGSHITQINAFDYDEGPDGELFYRLLRDEDIFSIDSLTGDLFINQPLNRSVASTLLVTVEAEDQAVDYKRRKRSKCSVFIYVNDTNNNTPFFISDSQVYIGEDSCGAGVIHRVVAKDIDDGESKRITYSIIDAASKDLFALNETTGELSLKDCLAEKTVLRVRASDNGPKPNAVDQNITVNIINNKYFWKFFATKHYQFSLKMETKIGTVIHDFNFRGEDLKEVRLFQNSINSTDSFYIDKSGKLRVSSIISGFFYDLIAVVVNRKGQSDWTNIRIEIPKNFSNLPRIASSSCGNLTIRENVAISNLAQIFTISDHVDKSLRYKIVAGNERNLFTINSETGLVSCAAVDREYKSEYFLVIVVERQGILTEADTCTLRVRIIDENDNTPNITSVVPDHIKITDDSEIGSTVAKVFVVDDDEGENGQVYFNIIEDESGMFDIDPETGEIIFARDFPPKRNEFFLKVRAENRGYSLPLFGDVNIPISLKRKKHSGSLEPSFLRRKYTGYVFESVPKGEVVIQDFVNRSLRRKLQVQSTDRLNDESKLTYSIISGNIDNVFEIDNKGRILTKQELDREIQAEYNLKIVGHGDYRISPETSVYIRILNINDNVPLIKKMRPFRISENTLIGTAITKVVATDVDVDSYIEYSLTRNEFFDINRFTGVIHLKAKLDYEKTQRHELMVQAYDGEHSTTSSFIVNVIDENDNAPEFEKSFYDIIVEKDLSPNSVIAVITATDLDVGKYGKIFYNFSAVDDKFVIDKDKGIIQNTVTLSSLSTYYLKIQAFDSGSPPLSSATTLQIRVVNKSVSLTPSFTMENYRFHIVEDTEPYITFGKVQVNDASRNYITFQIVEKEVPFNVDSSGKLSLRKRLDREKQSKYQFKVEAFSKFSSRSATAVVDVFLIDKNDNAPKFGQHPRKILVSENMKENEVLLRFEAFDLDENNKISYELIEGNDFDMFRLDRSNGLLYFMKWSEDALRERKKFADLVILATDNGNPSLWNVSSVSVAYDVDAWSGSAPFFIVPYYQKSVLENVGFGRSILQPKAVNRIGIYGNNWEYSIRDNDELFTCNSSTGEISITGKLDYETRTSYEFSLLVRDRRSRSAVVPIHINVLGVDEYAPEFTKKTFIFKIPNTALAGERVGIVAATDRDSGIDGIVRYHFEKSNVRYLSVDSETGQIFLREDVASLNNTVDELYVVASSGLLQSKAKIFIEIGDFPVLSATENADSLSSISVLSLLSVLLLLCLSLSVLFMVLKMRRHLNRQKQSPRQVYSVSRGNVAVMADIHRESPKFFYEKHRILLTGSSSANFHKNMLSEDSGCRNEPVRLRTRSVHEQLRQVFRKNVENALISRSMPRSVPDSGIEPDDVSEESSITDYLTQIGVTYNQVFDQSLDESNSCRIPSSTSSIPYDSELNELIYAKVDEILSPPSRVNSSLTSLSFNINSLDQSPFKMNPVPPLRPLTESISKNNSLI</sequence>
<feature type="domain" description="Cadherin" evidence="14">
    <location>
        <begin position="19"/>
        <end position="86"/>
    </location>
</feature>
<evidence type="ECO:0000259" key="14">
    <source>
        <dbReference type="PROSITE" id="PS50268"/>
    </source>
</evidence>
<dbReference type="PROSITE" id="PS00232">
    <property type="entry name" value="CADHERIN_1"/>
    <property type="match status" value="6"/>
</dbReference>
<feature type="transmembrane region" description="Helical" evidence="13">
    <location>
        <begin position="2034"/>
        <end position="2055"/>
    </location>
</feature>
<dbReference type="FunFam" id="2.60.40.60:FF:000013">
    <property type="entry name" value="Cadherin EGF LAG seven-pass G-type receptor"/>
    <property type="match status" value="1"/>
</dbReference>
<dbReference type="InterPro" id="IPR050971">
    <property type="entry name" value="Cadherin-domain_protein"/>
</dbReference>
<keyword evidence="7" id="KW-0130">Cell adhesion</keyword>
<dbReference type="InterPro" id="IPR002126">
    <property type="entry name" value="Cadherin-like_dom"/>
</dbReference>
<feature type="domain" description="Cadherin" evidence="14">
    <location>
        <begin position="1097"/>
        <end position="1197"/>
    </location>
</feature>
<feature type="domain" description="Cadherin" evidence="14">
    <location>
        <begin position="1924"/>
        <end position="2016"/>
    </location>
</feature>
<feature type="domain" description="Cadherin" evidence="14">
    <location>
        <begin position="1823"/>
        <end position="1923"/>
    </location>
</feature>
<dbReference type="GO" id="GO:0007411">
    <property type="term" value="P:axon guidance"/>
    <property type="evidence" value="ECO:0007669"/>
    <property type="project" value="UniProtKB-ARBA"/>
</dbReference>
<evidence type="ECO:0000256" key="3">
    <source>
        <dbReference type="ARBA" id="ARBA00022692"/>
    </source>
</evidence>
<evidence type="ECO:0000313" key="16">
    <source>
        <dbReference type="WBParaSite" id="SMUV_0000426601-mRNA-1"/>
    </source>
</evidence>
<evidence type="ECO:0000256" key="2">
    <source>
        <dbReference type="ARBA" id="ARBA00022536"/>
    </source>
</evidence>
<dbReference type="GO" id="GO:0005886">
    <property type="term" value="C:plasma membrane"/>
    <property type="evidence" value="ECO:0007669"/>
    <property type="project" value="InterPro"/>
</dbReference>
<dbReference type="GO" id="GO:0030855">
    <property type="term" value="P:epithelial cell differentiation"/>
    <property type="evidence" value="ECO:0007669"/>
    <property type="project" value="UniProtKB-ARBA"/>
</dbReference>
<dbReference type="PANTHER" id="PTHR24025:SF31">
    <property type="entry name" value="NEURAL-CADHERIN"/>
    <property type="match status" value="1"/>
</dbReference>
<dbReference type="GO" id="GO:0048729">
    <property type="term" value="P:tissue morphogenesis"/>
    <property type="evidence" value="ECO:0007669"/>
    <property type="project" value="UniProtKB-ARBA"/>
</dbReference>
<feature type="domain" description="Cadherin" evidence="14">
    <location>
        <begin position="899"/>
        <end position="999"/>
    </location>
</feature>
<dbReference type="CDD" id="cd11304">
    <property type="entry name" value="Cadherin_repeat"/>
    <property type="match status" value="17"/>
</dbReference>
<keyword evidence="11" id="KW-0325">Glycoprotein</keyword>
<feature type="domain" description="Cadherin" evidence="14">
    <location>
        <begin position="502"/>
        <end position="608"/>
    </location>
</feature>
<feature type="domain" description="Cadherin" evidence="14">
    <location>
        <begin position="197"/>
        <end position="294"/>
    </location>
</feature>
<reference evidence="16" key="1">
    <citation type="submission" date="2017-02" db="UniProtKB">
        <authorList>
            <consortium name="WormBaseParasite"/>
        </authorList>
    </citation>
    <scope>IDENTIFICATION</scope>
</reference>
<evidence type="ECO:0000256" key="10">
    <source>
        <dbReference type="ARBA" id="ARBA00023157"/>
    </source>
</evidence>
<comment type="subcellular location">
    <subcellularLocation>
        <location evidence="1">Membrane</location>
    </subcellularLocation>
</comment>
<dbReference type="PROSITE" id="PS50268">
    <property type="entry name" value="CADHERIN_2"/>
    <property type="match status" value="17"/>
</dbReference>
<dbReference type="PRINTS" id="PR00205">
    <property type="entry name" value="CADHERIN"/>
</dbReference>
<feature type="domain" description="Cadherin" evidence="14">
    <location>
        <begin position="1199"/>
        <end position="1305"/>
    </location>
</feature>
<proteinExistence type="predicted"/>
<evidence type="ECO:0000256" key="8">
    <source>
        <dbReference type="ARBA" id="ARBA00022989"/>
    </source>
</evidence>
<dbReference type="Proteomes" id="UP000046393">
    <property type="component" value="Unplaced"/>
</dbReference>
<feature type="domain" description="Cadherin" evidence="14">
    <location>
        <begin position="1715"/>
        <end position="1822"/>
    </location>
</feature>
<evidence type="ECO:0000256" key="13">
    <source>
        <dbReference type="SAM" id="Phobius"/>
    </source>
</evidence>
<dbReference type="SUPFAM" id="SSF49313">
    <property type="entry name" value="Cadherin-like"/>
    <property type="match status" value="17"/>
</dbReference>
<dbReference type="GO" id="GO:0007163">
    <property type="term" value="P:establishment or maintenance of cell polarity"/>
    <property type="evidence" value="ECO:0007669"/>
    <property type="project" value="UniProtKB-ARBA"/>
</dbReference>
<dbReference type="GO" id="GO:0007156">
    <property type="term" value="P:homophilic cell adhesion via plasma membrane adhesion molecules"/>
    <property type="evidence" value="ECO:0007669"/>
    <property type="project" value="InterPro"/>
</dbReference>